<feature type="domain" description="Glycosyl transferase family 1" evidence="6">
    <location>
        <begin position="297"/>
        <end position="458"/>
    </location>
</feature>
<evidence type="ECO:0000256" key="2">
    <source>
        <dbReference type="ARBA" id="ARBA00010281"/>
    </source>
</evidence>
<dbReference type="GO" id="GO:0005829">
    <property type="term" value="C:cytosol"/>
    <property type="evidence" value="ECO:0007669"/>
    <property type="project" value="TreeGrafter"/>
</dbReference>
<evidence type="ECO:0000259" key="7">
    <source>
        <dbReference type="Pfam" id="PF08323"/>
    </source>
</evidence>
<evidence type="ECO:0000256" key="4">
    <source>
        <dbReference type="ARBA" id="ARBA00022676"/>
    </source>
</evidence>
<organism evidence="8">
    <name type="scientific">hydrothermal vent metagenome</name>
    <dbReference type="NCBI Taxonomy" id="652676"/>
    <lineage>
        <taxon>unclassified sequences</taxon>
        <taxon>metagenomes</taxon>
        <taxon>ecological metagenomes</taxon>
    </lineage>
</organism>
<keyword evidence="4 8" id="KW-0328">Glycosyltransferase</keyword>
<evidence type="ECO:0000256" key="5">
    <source>
        <dbReference type="ARBA" id="ARBA00022679"/>
    </source>
</evidence>
<dbReference type="HAMAP" id="MF_00484">
    <property type="entry name" value="Glycogen_synth"/>
    <property type="match status" value="1"/>
</dbReference>
<dbReference type="InterPro" id="IPR011835">
    <property type="entry name" value="GS/SS"/>
</dbReference>
<dbReference type="NCBIfam" id="TIGR02095">
    <property type="entry name" value="glgA"/>
    <property type="match status" value="1"/>
</dbReference>
<dbReference type="GO" id="GO:0009011">
    <property type="term" value="F:alpha-1,4-glucan glucosyltransferase (ADP-glucose donor) activity"/>
    <property type="evidence" value="ECO:0007669"/>
    <property type="project" value="UniProtKB-EC"/>
</dbReference>
<dbReference type="EC" id="2.4.1.21" evidence="3"/>
<reference evidence="8" key="1">
    <citation type="submission" date="2018-06" db="EMBL/GenBank/DDBJ databases">
        <authorList>
            <person name="Zhirakovskaya E."/>
        </authorList>
    </citation>
    <scope>NUCLEOTIDE SEQUENCE</scope>
</reference>
<feature type="domain" description="Starch synthase catalytic" evidence="7">
    <location>
        <begin position="4"/>
        <end position="245"/>
    </location>
</feature>
<comment type="catalytic activity">
    <reaction evidence="1">
        <text>[(1-&gt;4)-alpha-D-glucosyl](n) + ADP-alpha-D-glucose = [(1-&gt;4)-alpha-D-glucosyl](n+1) + ADP + H(+)</text>
        <dbReference type="Rhea" id="RHEA:18189"/>
        <dbReference type="Rhea" id="RHEA-COMP:9584"/>
        <dbReference type="Rhea" id="RHEA-COMP:9587"/>
        <dbReference type="ChEBI" id="CHEBI:15378"/>
        <dbReference type="ChEBI" id="CHEBI:15444"/>
        <dbReference type="ChEBI" id="CHEBI:57498"/>
        <dbReference type="ChEBI" id="CHEBI:456216"/>
        <dbReference type="EC" id="2.4.1.21"/>
    </reaction>
</comment>
<dbReference type="EMBL" id="UOEZ01000041">
    <property type="protein sequence ID" value="VAW36505.1"/>
    <property type="molecule type" value="Genomic_DNA"/>
</dbReference>
<comment type="similarity">
    <text evidence="2">Belongs to the glycosyltransferase 1 family. Bacterial/plant glycogen synthase subfamily.</text>
</comment>
<evidence type="ECO:0000256" key="1">
    <source>
        <dbReference type="ARBA" id="ARBA00001478"/>
    </source>
</evidence>
<keyword evidence="5 8" id="KW-0808">Transferase</keyword>
<accession>A0A3B0UYY9</accession>
<gene>
    <name evidence="8" type="ORF">MNBD_DELTA02-257</name>
</gene>
<dbReference type="AlphaFoldDB" id="A0A3B0UYY9"/>
<evidence type="ECO:0000259" key="6">
    <source>
        <dbReference type="Pfam" id="PF00534"/>
    </source>
</evidence>
<dbReference type="PANTHER" id="PTHR45825:SF11">
    <property type="entry name" value="ALPHA AMYLASE DOMAIN-CONTAINING PROTEIN"/>
    <property type="match status" value="1"/>
</dbReference>
<protein>
    <recommendedName>
        <fullName evidence="3">starch synthase</fullName>
        <ecNumber evidence="3">2.4.1.21</ecNumber>
    </recommendedName>
</protein>
<dbReference type="PANTHER" id="PTHR45825">
    <property type="entry name" value="GRANULE-BOUND STARCH SYNTHASE 1, CHLOROPLASTIC/AMYLOPLASTIC"/>
    <property type="match status" value="1"/>
</dbReference>
<dbReference type="GO" id="GO:0004373">
    <property type="term" value="F:alpha-1,4-glucan glucosyltransferase (UDP-glucose donor) activity"/>
    <property type="evidence" value="ECO:0007669"/>
    <property type="project" value="InterPro"/>
</dbReference>
<name>A0A3B0UYY9_9ZZZZ</name>
<evidence type="ECO:0000313" key="8">
    <source>
        <dbReference type="EMBL" id="VAW36505.1"/>
    </source>
</evidence>
<dbReference type="CDD" id="cd03791">
    <property type="entry name" value="GT5_Glycogen_synthase_DULL1-like"/>
    <property type="match status" value="1"/>
</dbReference>
<dbReference type="NCBIfam" id="NF001899">
    <property type="entry name" value="PRK00654.1-2"/>
    <property type="match status" value="1"/>
</dbReference>
<dbReference type="InterPro" id="IPR013534">
    <property type="entry name" value="Starch_synth_cat_dom"/>
</dbReference>
<evidence type="ECO:0000256" key="3">
    <source>
        <dbReference type="ARBA" id="ARBA00012588"/>
    </source>
</evidence>
<dbReference type="InterPro" id="IPR001296">
    <property type="entry name" value="Glyco_trans_1"/>
</dbReference>
<dbReference type="GO" id="GO:0005978">
    <property type="term" value="P:glycogen biosynthetic process"/>
    <property type="evidence" value="ECO:0007669"/>
    <property type="project" value="TreeGrafter"/>
</dbReference>
<dbReference type="Pfam" id="PF08323">
    <property type="entry name" value="Glyco_transf_5"/>
    <property type="match status" value="1"/>
</dbReference>
<dbReference type="Pfam" id="PF00534">
    <property type="entry name" value="Glycos_transf_1"/>
    <property type="match status" value="1"/>
</dbReference>
<dbReference type="SUPFAM" id="SSF53756">
    <property type="entry name" value="UDP-Glycosyltransferase/glycogen phosphorylase"/>
    <property type="match status" value="1"/>
</dbReference>
<proteinExistence type="inferred from homology"/>
<dbReference type="Gene3D" id="3.40.50.2000">
    <property type="entry name" value="Glycogen Phosphorylase B"/>
    <property type="match status" value="2"/>
</dbReference>
<sequence length="494" mass="54123">MGLNVVIAASEILPYAKTGGLADVIGALPGALKGQGVTTTLFMPLYREVREGTGASGAGDIRPTGITINVPIGKRVVVAELYKGSHGPATIYFLRCDEYFDRSFLYGTTEGAYFDNLERFTLFSRGVIEAVMMLGINPDVMHCNDWQTGLIPAYMKTLYSGVFRGSAAVFTIHNMAYQGIFPASLYDVTGLPYSAYNPEGLEYWGQINLLKAGIVYSDIITTVSETYSREIQTKELGCGLQGVLAGRSEELFGVLNGVDYDIWNPEKDKFIAATYSSKDLKGKAVCKKALIKEYGLKIRQGEPLIGMVSRLTDQKGFDIMVEAAASLMKMGTGIVVLGSGERKYQELMLELARTYKGRFGVKITFDNALSHRIEAGADFFLMPSRFEPCGLNQFYSLRYGAIPIVRATGGLDDSITDYKPPGAAGSGAEGNGFKFKRYTAKALSARVAEALELFKDKKALKALRIKAMTEDFSWKRSAARYLKLYELAISKVRG</sequence>